<reference evidence="3" key="2">
    <citation type="journal article" date="2014" name="Nat. Commun.">
        <title>The cavefish genome reveals candidate genes for eye loss.</title>
        <authorList>
            <person name="McGaugh S.E."/>
            <person name="Gross J.B."/>
            <person name="Aken B."/>
            <person name="Blin M."/>
            <person name="Borowsky R."/>
            <person name="Chalopin D."/>
            <person name="Hinaux H."/>
            <person name="Jeffery W.R."/>
            <person name="Keene A."/>
            <person name="Ma L."/>
            <person name="Minx P."/>
            <person name="Murphy D."/>
            <person name="O'Quin K.E."/>
            <person name="Retaux S."/>
            <person name="Rohner N."/>
            <person name="Searle S.M."/>
            <person name="Stahl B.A."/>
            <person name="Tabin C."/>
            <person name="Volff J.N."/>
            <person name="Yoshizawa M."/>
            <person name="Warren W.C."/>
        </authorList>
    </citation>
    <scope>NUCLEOTIDE SEQUENCE [LARGE SCALE GENOMIC DNA]</scope>
    <source>
        <strain evidence="3">female</strain>
    </source>
</reference>
<evidence type="ECO:0008006" key="4">
    <source>
        <dbReference type="Google" id="ProtNLM"/>
    </source>
</evidence>
<reference evidence="2" key="3">
    <citation type="submission" date="2025-08" db="UniProtKB">
        <authorList>
            <consortium name="Ensembl"/>
        </authorList>
    </citation>
    <scope>IDENTIFICATION</scope>
</reference>
<dbReference type="InterPro" id="IPR013783">
    <property type="entry name" value="Ig-like_fold"/>
</dbReference>
<keyword evidence="1" id="KW-0812">Transmembrane</keyword>
<dbReference type="Gene3D" id="2.60.40.10">
    <property type="entry name" value="Immunoglobulins"/>
    <property type="match status" value="1"/>
</dbReference>
<keyword evidence="1" id="KW-1133">Transmembrane helix</keyword>
<dbReference type="Proteomes" id="UP000018467">
    <property type="component" value="Unassembled WGS sequence"/>
</dbReference>
<dbReference type="Bgee" id="ENSAMXG00000029213">
    <property type="expression patterns" value="Expressed in mesonephros and 9 other cell types or tissues"/>
</dbReference>
<sequence>LSTVCPYFYQTSVIAGTSGGAVLLLLIILISSINISTNLQSDVLLLCNFNSSLLGSDLTADIAAVWSYRNITEDNLLEISLQGVVLFWNNRDGRINPFPKLSTSGNFSILLHKVNKSDLGLYRCELFSGTNCSIAYQEIYL</sequence>
<evidence type="ECO:0000313" key="2">
    <source>
        <dbReference type="Ensembl" id="ENSAMXP00000041818.1"/>
    </source>
</evidence>
<keyword evidence="3" id="KW-1185">Reference proteome</keyword>
<accession>A0A3B1JHK8</accession>
<protein>
    <recommendedName>
        <fullName evidence="4">Ig-like domain-containing protein</fullName>
    </recommendedName>
</protein>
<dbReference type="Ensembl" id="ENSAMXT00000033762.1">
    <property type="protein sequence ID" value="ENSAMXP00000041818.1"/>
    <property type="gene ID" value="ENSAMXG00000029213.1"/>
</dbReference>
<proteinExistence type="predicted"/>
<evidence type="ECO:0000313" key="3">
    <source>
        <dbReference type="Proteomes" id="UP000018467"/>
    </source>
</evidence>
<dbReference type="InParanoid" id="A0A3B1JHK8"/>
<keyword evidence="1" id="KW-0472">Membrane</keyword>
<dbReference type="SUPFAM" id="SSF48726">
    <property type="entry name" value="Immunoglobulin"/>
    <property type="match status" value="1"/>
</dbReference>
<evidence type="ECO:0000256" key="1">
    <source>
        <dbReference type="SAM" id="Phobius"/>
    </source>
</evidence>
<dbReference type="InterPro" id="IPR036179">
    <property type="entry name" value="Ig-like_dom_sf"/>
</dbReference>
<dbReference type="AlphaFoldDB" id="A0A3B1JHK8"/>
<name>A0A3B1JHK8_ASTMX</name>
<reference evidence="3" key="1">
    <citation type="submission" date="2013-03" db="EMBL/GenBank/DDBJ databases">
        <authorList>
            <person name="Jeffery W."/>
            <person name="Warren W."/>
            <person name="Wilson R.K."/>
        </authorList>
    </citation>
    <scope>NUCLEOTIDE SEQUENCE</scope>
    <source>
        <strain evidence="3">female</strain>
    </source>
</reference>
<organism evidence="2 3">
    <name type="scientific">Astyanax mexicanus</name>
    <name type="common">Blind cave fish</name>
    <name type="synonym">Astyanax fasciatus mexicanus</name>
    <dbReference type="NCBI Taxonomy" id="7994"/>
    <lineage>
        <taxon>Eukaryota</taxon>
        <taxon>Metazoa</taxon>
        <taxon>Chordata</taxon>
        <taxon>Craniata</taxon>
        <taxon>Vertebrata</taxon>
        <taxon>Euteleostomi</taxon>
        <taxon>Actinopterygii</taxon>
        <taxon>Neopterygii</taxon>
        <taxon>Teleostei</taxon>
        <taxon>Ostariophysi</taxon>
        <taxon>Characiformes</taxon>
        <taxon>Characoidei</taxon>
        <taxon>Acestrorhamphidae</taxon>
        <taxon>Acestrorhamphinae</taxon>
        <taxon>Astyanax</taxon>
    </lineage>
</organism>
<reference evidence="2" key="4">
    <citation type="submission" date="2025-09" db="UniProtKB">
        <authorList>
            <consortium name="Ensembl"/>
        </authorList>
    </citation>
    <scope>IDENTIFICATION</scope>
</reference>
<feature type="transmembrane region" description="Helical" evidence="1">
    <location>
        <begin position="6"/>
        <end position="30"/>
    </location>
</feature>